<evidence type="ECO:0000313" key="3">
    <source>
        <dbReference type="EMBL" id="KAJ1218311.1"/>
    </source>
</evidence>
<keyword evidence="4" id="KW-1185">Reference proteome</keyword>
<accession>A0AAV7WZX9</accession>
<feature type="signal peptide" evidence="2">
    <location>
        <begin position="1"/>
        <end position="18"/>
    </location>
</feature>
<dbReference type="AlphaFoldDB" id="A0AAV7WZX9"/>
<evidence type="ECO:0000256" key="1">
    <source>
        <dbReference type="SAM" id="Phobius"/>
    </source>
</evidence>
<feature type="chain" id="PRO_5043664292" evidence="2">
    <location>
        <begin position="19"/>
        <end position="387"/>
    </location>
</feature>
<keyword evidence="1" id="KW-0812">Transmembrane</keyword>
<feature type="transmembrane region" description="Helical" evidence="1">
    <location>
        <begin position="344"/>
        <end position="373"/>
    </location>
</feature>
<dbReference type="EMBL" id="JANPWB010000001">
    <property type="protein sequence ID" value="KAJ1218311.1"/>
    <property type="molecule type" value="Genomic_DNA"/>
</dbReference>
<organism evidence="3 4">
    <name type="scientific">Pleurodeles waltl</name>
    <name type="common">Iberian ribbed newt</name>
    <dbReference type="NCBI Taxonomy" id="8319"/>
    <lineage>
        <taxon>Eukaryota</taxon>
        <taxon>Metazoa</taxon>
        <taxon>Chordata</taxon>
        <taxon>Craniata</taxon>
        <taxon>Vertebrata</taxon>
        <taxon>Euteleostomi</taxon>
        <taxon>Amphibia</taxon>
        <taxon>Batrachia</taxon>
        <taxon>Caudata</taxon>
        <taxon>Salamandroidea</taxon>
        <taxon>Salamandridae</taxon>
        <taxon>Pleurodelinae</taxon>
        <taxon>Pleurodeles</taxon>
    </lineage>
</organism>
<keyword evidence="2" id="KW-0732">Signal</keyword>
<keyword evidence="1" id="KW-1133">Transmembrane helix</keyword>
<name>A0AAV7WZX9_PLEWA</name>
<protein>
    <submittedName>
        <fullName evidence="3">Uncharacterized protein</fullName>
    </submittedName>
</protein>
<dbReference type="Proteomes" id="UP001066276">
    <property type="component" value="Chromosome 1_1"/>
</dbReference>
<proteinExistence type="predicted"/>
<evidence type="ECO:0000313" key="4">
    <source>
        <dbReference type="Proteomes" id="UP001066276"/>
    </source>
</evidence>
<sequence>MAHHRLVFCLVASGLALPEQLRMECLDNCDYDSWLLEGPGECNMMDCGAHDLHVNGSRPHLPLHARRVVQGWDSSAFTGTSSTSATPCSAAVSPETLARPVRGMKVQQNPAGRFRLLWSLLVLRFQSSSGWHDLDNCDYDCWPLEGPDEFNMMDCGGLEMAWVSRPPEKAISGVAFSVIYAVTASDRFYDYAVENGILSYSNADDAKTFCEEQKCPSNWKDANAENCCVHHANIHSCPLAFMRKGGICGPWIPDDGQIFTHTTSTAGTMTQTNWTAKLVLIHVGLTSLIAHIRVGRMQVALEAKTTVLPAVVCGDAVCEESEGCSTCPADCGTCALPTDARIGIALPISVICTGFILTLVSTVAQVLFSFILLDLSNLCLHKAYPQF</sequence>
<evidence type="ECO:0000256" key="2">
    <source>
        <dbReference type="SAM" id="SignalP"/>
    </source>
</evidence>
<reference evidence="3" key="1">
    <citation type="journal article" date="2022" name="bioRxiv">
        <title>Sequencing and chromosome-scale assembly of the giantPleurodeles waltlgenome.</title>
        <authorList>
            <person name="Brown T."/>
            <person name="Elewa A."/>
            <person name="Iarovenko S."/>
            <person name="Subramanian E."/>
            <person name="Araus A.J."/>
            <person name="Petzold A."/>
            <person name="Susuki M."/>
            <person name="Suzuki K.-i.T."/>
            <person name="Hayashi T."/>
            <person name="Toyoda A."/>
            <person name="Oliveira C."/>
            <person name="Osipova E."/>
            <person name="Leigh N.D."/>
            <person name="Simon A."/>
            <person name="Yun M.H."/>
        </authorList>
    </citation>
    <scope>NUCLEOTIDE SEQUENCE</scope>
    <source>
        <strain evidence="3">20211129_DDA</strain>
        <tissue evidence="3">Liver</tissue>
    </source>
</reference>
<gene>
    <name evidence="3" type="ORF">NDU88_005894</name>
</gene>
<comment type="caution">
    <text evidence="3">The sequence shown here is derived from an EMBL/GenBank/DDBJ whole genome shotgun (WGS) entry which is preliminary data.</text>
</comment>
<keyword evidence="1" id="KW-0472">Membrane</keyword>